<evidence type="ECO:0000313" key="3">
    <source>
        <dbReference type="Proteomes" id="UP000243459"/>
    </source>
</evidence>
<dbReference type="Gramene" id="ONK56383">
    <property type="protein sequence ID" value="ONK56383"/>
    <property type="gene ID" value="A4U43_C10F7910"/>
</dbReference>
<dbReference type="EMBL" id="CM007390">
    <property type="protein sequence ID" value="ONK56383.1"/>
    <property type="molecule type" value="Genomic_DNA"/>
</dbReference>
<proteinExistence type="predicted"/>
<dbReference type="Proteomes" id="UP000243459">
    <property type="component" value="Chromosome 10"/>
</dbReference>
<sequence>MSASQEEQGRSGVGPAGDGGGARRQTAAERGRVVAGGEALFGGVEPRESQAPAAGSGVRPAEEGQEATSAGSRGWSRFGRGEEEDMGEFYRMEPIYWGHGDRIVSESELDKWMHGGHVEVFSL</sequence>
<reference evidence="3" key="1">
    <citation type="journal article" date="2017" name="Nat. Commun.">
        <title>The asparagus genome sheds light on the origin and evolution of a young Y chromosome.</title>
        <authorList>
            <person name="Harkess A."/>
            <person name="Zhou J."/>
            <person name="Xu C."/>
            <person name="Bowers J.E."/>
            <person name="Van der Hulst R."/>
            <person name="Ayyampalayam S."/>
            <person name="Mercati F."/>
            <person name="Riccardi P."/>
            <person name="McKain M.R."/>
            <person name="Kakrana A."/>
            <person name="Tang H."/>
            <person name="Ray J."/>
            <person name="Groenendijk J."/>
            <person name="Arikit S."/>
            <person name="Mathioni S.M."/>
            <person name="Nakano M."/>
            <person name="Shan H."/>
            <person name="Telgmann-Rauber A."/>
            <person name="Kanno A."/>
            <person name="Yue Z."/>
            <person name="Chen H."/>
            <person name="Li W."/>
            <person name="Chen Y."/>
            <person name="Xu X."/>
            <person name="Zhang Y."/>
            <person name="Luo S."/>
            <person name="Chen H."/>
            <person name="Gao J."/>
            <person name="Mao Z."/>
            <person name="Pires J.C."/>
            <person name="Luo M."/>
            <person name="Kudrna D."/>
            <person name="Wing R.A."/>
            <person name="Meyers B.C."/>
            <person name="Yi K."/>
            <person name="Kong H."/>
            <person name="Lavrijsen P."/>
            <person name="Sunseri F."/>
            <person name="Falavigna A."/>
            <person name="Ye Y."/>
            <person name="Leebens-Mack J.H."/>
            <person name="Chen G."/>
        </authorList>
    </citation>
    <scope>NUCLEOTIDE SEQUENCE [LARGE SCALE GENOMIC DNA]</scope>
    <source>
        <strain evidence="3">cv. DH0086</strain>
    </source>
</reference>
<name>A0A5P1E344_ASPOF</name>
<accession>A0A5P1E344</accession>
<gene>
    <name evidence="2" type="ORF">A4U43_C10F7910</name>
</gene>
<organism evidence="2 3">
    <name type="scientific">Asparagus officinalis</name>
    <name type="common">Garden asparagus</name>
    <dbReference type="NCBI Taxonomy" id="4686"/>
    <lineage>
        <taxon>Eukaryota</taxon>
        <taxon>Viridiplantae</taxon>
        <taxon>Streptophyta</taxon>
        <taxon>Embryophyta</taxon>
        <taxon>Tracheophyta</taxon>
        <taxon>Spermatophyta</taxon>
        <taxon>Magnoliopsida</taxon>
        <taxon>Liliopsida</taxon>
        <taxon>Asparagales</taxon>
        <taxon>Asparagaceae</taxon>
        <taxon>Asparagoideae</taxon>
        <taxon>Asparagus</taxon>
    </lineage>
</organism>
<feature type="compositionally biased region" description="Gly residues" evidence="1">
    <location>
        <begin position="11"/>
        <end position="22"/>
    </location>
</feature>
<dbReference type="AlphaFoldDB" id="A0A5P1E344"/>
<evidence type="ECO:0000256" key="1">
    <source>
        <dbReference type="SAM" id="MobiDB-lite"/>
    </source>
</evidence>
<protein>
    <submittedName>
        <fullName evidence="2">Uncharacterized protein</fullName>
    </submittedName>
</protein>
<keyword evidence="3" id="KW-1185">Reference proteome</keyword>
<evidence type="ECO:0000313" key="2">
    <source>
        <dbReference type="EMBL" id="ONK56383.1"/>
    </source>
</evidence>
<feature type="region of interest" description="Disordered" evidence="1">
    <location>
        <begin position="1"/>
        <end position="84"/>
    </location>
</feature>